<proteinExistence type="predicted"/>
<reference evidence="1" key="1">
    <citation type="submission" date="2021-02" db="EMBL/GenBank/DDBJ databases">
        <authorList>
            <consortium name="DOE Joint Genome Institute"/>
            <person name="Ahrendt S."/>
            <person name="Looney B.P."/>
            <person name="Miyauchi S."/>
            <person name="Morin E."/>
            <person name="Drula E."/>
            <person name="Courty P.E."/>
            <person name="Chicoki N."/>
            <person name="Fauchery L."/>
            <person name="Kohler A."/>
            <person name="Kuo A."/>
            <person name="Labutti K."/>
            <person name="Pangilinan J."/>
            <person name="Lipzen A."/>
            <person name="Riley R."/>
            <person name="Andreopoulos W."/>
            <person name="He G."/>
            <person name="Johnson J."/>
            <person name="Barry K.W."/>
            <person name="Grigoriev I.V."/>
            <person name="Nagy L."/>
            <person name="Hibbett D."/>
            <person name="Henrissat B."/>
            <person name="Matheny P.B."/>
            <person name="Labbe J."/>
            <person name="Martin F."/>
        </authorList>
    </citation>
    <scope>NUCLEOTIDE SEQUENCE</scope>
    <source>
        <strain evidence="1">EC-137</strain>
    </source>
</reference>
<reference evidence="1" key="2">
    <citation type="journal article" date="2022" name="New Phytol.">
        <title>Evolutionary transition to the ectomycorrhizal habit in the genomes of a hyperdiverse lineage of mushroom-forming fungi.</title>
        <authorList>
            <person name="Looney B."/>
            <person name="Miyauchi S."/>
            <person name="Morin E."/>
            <person name="Drula E."/>
            <person name="Courty P.E."/>
            <person name="Kohler A."/>
            <person name="Kuo A."/>
            <person name="LaButti K."/>
            <person name="Pangilinan J."/>
            <person name="Lipzen A."/>
            <person name="Riley R."/>
            <person name="Andreopoulos W."/>
            <person name="He G."/>
            <person name="Johnson J."/>
            <person name="Nolan M."/>
            <person name="Tritt A."/>
            <person name="Barry K.W."/>
            <person name="Grigoriev I.V."/>
            <person name="Nagy L.G."/>
            <person name="Hibbett D."/>
            <person name="Henrissat B."/>
            <person name="Matheny P.B."/>
            <person name="Labbe J."/>
            <person name="Martin F.M."/>
        </authorList>
    </citation>
    <scope>NUCLEOTIDE SEQUENCE</scope>
    <source>
        <strain evidence="1">EC-137</strain>
    </source>
</reference>
<accession>A0ACB8QEW3</accession>
<evidence type="ECO:0000313" key="2">
    <source>
        <dbReference type="Proteomes" id="UP000814128"/>
    </source>
</evidence>
<comment type="caution">
    <text evidence="1">The sequence shown here is derived from an EMBL/GenBank/DDBJ whole genome shotgun (WGS) entry which is preliminary data.</text>
</comment>
<evidence type="ECO:0000313" key="1">
    <source>
        <dbReference type="EMBL" id="KAI0030202.1"/>
    </source>
</evidence>
<gene>
    <name evidence="1" type="ORF">K488DRAFT_54736</name>
</gene>
<protein>
    <submittedName>
        <fullName evidence="1">Exocyst complex component Sec3-domain-containing protein</fullName>
    </submittedName>
</protein>
<dbReference type="Proteomes" id="UP000814128">
    <property type="component" value="Unassembled WGS sequence"/>
</dbReference>
<sequence>MANNDDIVQRIIDSIFSRRNAAGGSAENYVSHIKIWEDTGVAGEGLKPRYIILSQDSTGHAFLHKSKLNSNGTFSVGKTWRLQELRGLEVVSPQEFNITLARTYFWQTENADDQAGFLVATVRLFRSTFGNTVPLQLLNVPERDPRANQAALERMLTTDGEGPAAEEESTQATMTSVEEMLEGYEWATDTVLGSGRVKGTVDQIEARLLDELMALEKANIHSFVESDDRVNLVLKLLDEAILNLDGMDSQLSSYKIHLNTVSEDISYIQSQNRGLQVQTQNQRALLNELEELLQTVQVSKELLIMLTQESLEKTTSIQRLESAVAELYKALQAGRDRDMAATMERLDEYRTHNAQFCKRVHDYLSIIFTAQSKILLGDSSGLSQKSKTGRMTIKDHQEMEAYLGRYSGLILYLKEMDEVSYAKLCAAYFSATSELHATQIRAVLSLYGGLVRKLADEDTEPGCTGFGLTPASTISRSANPLRRAGTLVRSPLDRRDKGGGGDKDMSASDAFGRILEDISPLVYRESEFIADFLQINDAGLTFADYMGLENYFRRQAARSFGLSQQTLKLVRGAMDLIFGFLPAELKTWLDAALAKDSIQVIGITACLERFLADADERGNAFLVGLLDKQHTRLKALFDRHVAEQIKTIEDTKLTSKKRNGVAQFIKYFPIYVSRVENQLIGADTLEIRQNIDIAYEKIVQTMFDSLKQMAKLDGEGEDKGQLNYHVILIENMHYFVAEIRQVEIGSVGAFSKRAQDVYEENLTAYVKLVLRRPFAKLIEYFDGVERLLKTTAPSEVANNGSYNRSALKKVVKEYDAKDVRKHVDALFKRVEKHFTEASEKTTAESSGIAPGTVLVGVWKACEEELLRITDVFSRRIAQCYANTGVSLEYSATDIEAAFKRHRIGS</sequence>
<name>A0ACB8QEW3_9AGAM</name>
<dbReference type="EMBL" id="MU273634">
    <property type="protein sequence ID" value="KAI0030202.1"/>
    <property type="molecule type" value="Genomic_DNA"/>
</dbReference>
<keyword evidence="2" id="KW-1185">Reference proteome</keyword>
<organism evidence="1 2">
    <name type="scientific">Vararia minispora EC-137</name>
    <dbReference type="NCBI Taxonomy" id="1314806"/>
    <lineage>
        <taxon>Eukaryota</taxon>
        <taxon>Fungi</taxon>
        <taxon>Dikarya</taxon>
        <taxon>Basidiomycota</taxon>
        <taxon>Agaricomycotina</taxon>
        <taxon>Agaricomycetes</taxon>
        <taxon>Russulales</taxon>
        <taxon>Lachnocladiaceae</taxon>
        <taxon>Vararia</taxon>
    </lineage>
</organism>